<comment type="subcellular location">
    <subcellularLocation>
        <location evidence="1">Nucleus</location>
    </subcellularLocation>
</comment>
<dbReference type="SMART" id="SM00355">
    <property type="entry name" value="ZnF_C2H2"/>
    <property type="match status" value="16"/>
</dbReference>
<dbReference type="Pfam" id="PF00096">
    <property type="entry name" value="zf-C2H2"/>
    <property type="match status" value="3"/>
</dbReference>
<evidence type="ECO:0000313" key="15">
    <source>
        <dbReference type="Proteomes" id="UP000242188"/>
    </source>
</evidence>
<feature type="region of interest" description="Disordered" evidence="12">
    <location>
        <begin position="391"/>
        <end position="417"/>
    </location>
</feature>
<keyword evidence="15" id="KW-1185">Reference proteome</keyword>
<dbReference type="GO" id="GO:0010468">
    <property type="term" value="P:regulation of gene expression"/>
    <property type="evidence" value="ECO:0007669"/>
    <property type="project" value="TreeGrafter"/>
</dbReference>
<feature type="region of interest" description="Disordered" evidence="12">
    <location>
        <begin position="1069"/>
        <end position="1096"/>
    </location>
</feature>
<dbReference type="FunFam" id="3.30.160.60:FF:000446">
    <property type="entry name" value="Zinc finger protein"/>
    <property type="match status" value="1"/>
</dbReference>
<dbReference type="GO" id="GO:0005634">
    <property type="term" value="C:nucleus"/>
    <property type="evidence" value="ECO:0007669"/>
    <property type="project" value="UniProtKB-SubCell"/>
</dbReference>
<dbReference type="EMBL" id="NEDP02076750">
    <property type="protein sequence ID" value="OWF34781.1"/>
    <property type="molecule type" value="Genomic_DNA"/>
</dbReference>
<feature type="region of interest" description="Disordered" evidence="12">
    <location>
        <begin position="676"/>
        <end position="816"/>
    </location>
</feature>
<feature type="region of interest" description="Disordered" evidence="12">
    <location>
        <begin position="1014"/>
        <end position="1052"/>
    </location>
</feature>
<evidence type="ECO:0000256" key="12">
    <source>
        <dbReference type="SAM" id="MobiDB-lite"/>
    </source>
</evidence>
<feature type="domain" description="C2H2-type" evidence="13">
    <location>
        <begin position="1115"/>
        <end position="1142"/>
    </location>
</feature>
<feature type="domain" description="C2H2-type" evidence="13">
    <location>
        <begin position="560"/>
        <end position="587"/>
    </location>
</feature>
<comment type="caution">
    <text evidence="14">The sequence shown here is derived from an EMBL/GenBank/DDBJ whole genome shotgun (WGS) entry which is preliminary data.</text>
</comment>
<feature type="compositionally biased region" description="Basic and acidic residues" evidence="12">
    <location>
        <begin position="1025"/>
        <end position="1043"/>
    </location>
</feature>
<dbReference type="GO" id="GO:0003677">
    <property type="term" value="F:DNA binding"/>
    <property type="evidence" value="ECO:0007669"/>
    <property type="project" value="UniProtKB-KW"/>
</dbReference>
<accession>A0A210PE99</accession>
<keyword evidence="4" id="KW-0677">Repeat</keyword>
<dbReference type="InterPro" id="IPR050331">
    <property type="entry name" value="Zinc_finger"/>
</dbReference>
<dbReference type="SUPFAM" id="SSF57667">
    <property type="entry name" value="beta-beta-alpha zinc fingers"/>
    <property type="match status" value="7"/>
</dbReference>
<dbReference type="OrthoDB" id="3561125at2759"/>
<feature type="domain" description="C2H2-type" evidence="13">
    <location>
        <begin position="200"/>
        <end position="228"/>
    </location>
</feature>
<dbReference type="PROSITE" id="PS00028">
    <property type="entry name" value="ZINC_FINGER_C2H2_1"/>
    <property type="match status" value="5"/>
</dbReference>
<dbReference type="Gene3D" id="3.30.160.60">
    <property type="entry name" value="Classic Zinc Finger"/>
    <property type="match status" value="7"/>
</dbReference>
<dbReference type="FunFam" id="3.30.160.60:FF:000075">
    <property type="entry name" value="Putative zinc finger protein 536"/>
    <property type="match status" value="1"/>
</dbReference>
<evidence type="ECO:0000256" key="2">
    <source>
        <dbReference type="ARBA" id="ARBA00006991"/>
    </source>
</evidence>
<feature type="compositionally biased region" description="Basic and acidic residues" evidence="12">
    <location>
        <begin position="962"/>
        <end position="973"/>
    </location>
</feature>
<name>A0A210PE99_MIZYE</name>
<dbReference type="InterPro" id="IPR013087">
    <property type="entry name" value="Znf_C2H2_type"/>
</dbReference>
<organism evidence="14 15">
    <name type="scientific">Mizuhopecten yessoensis</name>
    <name type="common">Japanese scallop</name>
    <name type="synonym">Patinopecten yessoensis</name>
    <dbReference type="NCBI Taxonomy" id="6573"/>
    <lineage>
        <taxon>Eukaryota</taxon>
        <taxon>Metazoa</taxon>
        <taxon>Spiralia</taxon>
        <taxon>Lophotrochozoa</taxon>
        <taxon>Mollusca</taxon>
        <taxon>Bivalvia</taxon>
        <taxon>Autobranchia</taxon>
        <taxon>Pteriomorphia</taxon>
        <taxon>Pectinida</taxon>
        <taxon>Pectinoidea</taxon>
        <taxon>Pectinidae</taxon>
        <taxon>Mizuhopecten</taxon>
    </lineage>
</organism>
<feature type="compositionally biased region" description="Polar residues" evidence="12">
    <location>
        <begin position="798"/>
        <end position="808"/>
    </location>
</feature>
<feature type="compositionally biased region" description="Polar residues" evidence="12">
    <location>
        <begin position="903"/>
        <end position="915"/>
    </location>
</feature>
<feature type="region of interest" description="Disordered" evidence="12">
    <location>
        <begin position="20"/>
        <end position="57"/>
    </location>
</feature>
<evidence type="ECO:0000256" key="7">
    <source>
        <dbReference type="ARBA" id="ARBA00023015"/>
    </source>
</evidence>
<dbReference type="Proteomes" id="UP000242188">
    <property type="component" value="Unassembled WGS sequence"/>
</dbReference>
<keyword evidence="5 11" id="KW-0863">Zinc-finger</keyword>
<keyword evidence="6" id="KW-0862">Zinc</keyword>
<dbReference type="PANTHER" id="PTHR16515:SF57">
    <property type="entry name" value="ZINC FINGER PROTEIN 154-LIKE"/>
    <property type="match status" value="1"/>
</dbReference>
<evidence type="ECO:0000256" key="3">
    <source>
        <dbReference type="ARBA" id="ARBA00022723"/>
    </source>
</evidence>
<feature type="compositionally biased region" description="Polar residues" evidence="12">
    <location>
        <begin position="20"/>
        <end position="48"/>
    </location>
</feature>
<keyword evidence="7" id="KW-0805">Transcription regulation</keyword>
<proteinExistence type="inferred from homology"/>
<keyword evidence="3" id="KW-0479">Metal-binding</keyword>
<reference evidence="14 15" key="1">
    <citation type="journal article" date="2017" name="Nat. Ecol. Evol.">
        <title>Scallop genome provides insights into evolution of bilaterian karyotype and development.</title>
        <authorList>
            <person name="Wang S."/>
            <person name="Zhang J."/>
            <person name="Jiao W."/>
            <person name="Li J."/>
            <person name="Xun X."/>
            <person name="Sun Y."/>
            <person name="Guo X."/>
            <person name="Huan P."/>
            <person name="Dong B."/>
            <person name="Zhang L."/>
            <person name="Hu X."/>
            <person name="Sun X."/>
            <person name="Wang J."/>
            <person name="Zhao C."/>
            <person name="Wang Y."/>
            <person name="Wang D."/>
            <person name="Huang X."/>
            <person name="Wang R."/>
            <person name="Lv J."/>
            <person name="Li Y."/>
            <person name="Zhang Z."/>
            <person name="Liu B."/>
            <person name="Lu W."/>
            <person name="Hui Y."/>
            <person name="Liang J."/>
            <person name="Zhou Z."/>
            <person name="Hou R."/>
            <person name="Li X."/>
            <person name="Liu Y."/>
            <person name="Li H."/>
            <person name="Ning X."/>
            <person name="Lin Y."/>
            <person name="Zhao L."/>
            <person name="Xing Q."/>
            <person name="Dou J."/>
            <person name="Li Y."/>
            <person name="Mao J."/>
            <person name="Guo H."/>
            <person name="Dou H."/>
            <person name="Li T."/>
            <person name="Mu C."/>
            <person name="Jiang W."/>
            <person name="Fu Q."/>
            <person name="Fu X."/>
            <person name="Miao Y."/>
            <person name="Liu J."/>
            <person name="Yu Q."/>
            <person name="Li R."/>
            <person name="Liao H."/>
            <person name="Li X."/>
            <person name="Kong Y."/>
            <person name="Jiang Z."/>
            <person name="Chourrout D."/>
            <person name="Li R."/>
            <person name="Bao Z."/>
        </authorList>
    </citation>
    <scope>NUCLEOTIDE SEQUENCE [LARGE SCALE GENOMIC DNA]</scope>
    <source>
        <strain evidence="14 15">PY_sf001</strain>
    </source>
</reference>
<feature type="domain" description="C2H2-type" evidence="13">
    <location>
        <begin position="1171"/>
        <end position="1198"/>
    </location>
</feature>
<dbReference type="InterPro" id="IPR036236">
    <property type="entry name" value="Znf_C2H2_sf"/>
</dbReference>
<feature type="compositionally biased region" description="Basic and acidic residues" evidence="12">
    <location>
        <begin position="1502"/>
        <end position="1512"/>
    </location>
</feature>
<comment type="similarity">
    <text evidence="2">Belongs to the krueppel C2H2-type zinc-finger protein family.</text>
</comment>
<keyword evidence="9" id="KW-0804">Transcription</keyword>
<dbReference type="PANTHER" id="PTHR16515">
    <property type="entry name" value="PR DOMAIN ZINC FINGER PROTEIN"/>
    <property type="match status" value="1"/>
</dbReference>
<feature type="domain" description="C2H2-type" evidence="13">
    <location>
        <begin position="229"/>
        <end position="256"/>
    </location>
</feature>
<feature type="domain" description="C2H2-type" evidence="13">
    <location>
        <begin position="1227"/>
        <end position="1255"/>
    </location>
</feature>
<feature type="compositionally biased region" description="Basic and acidic residues" evidence="12">
    <location>
        <begin position="627"/>
        <end position="636"/>
    </location>
</feature>
<feature type="region of interest" description="Disordered" evidence="12">
    <location>
        <begin position="627"/>
        <end position="646"/>
    </location>
</feature>
<gene>
    <name evidence="14" type="ORF">KP79_PYT14180</name>
</gene>
<evidence type="ECO:0000313" key="14">
    <source>
        <dbReference type="EMBL" id="OWF34781.1"/>
    </source>
</evidence>
<evidence type="ECO:0000256" key="10">
    <source>
        <dbReference type="ARBA" id="ARBA00023242"/>
    </source>
</evidence>
<feature type="compositionally biased region" description="Acidic residues" evidence="12">
    <location>
        <begin position="979"/>
        <end position="993"/>
    </location>
</feature>
<feature type="compositionally biased region" description="Basic and acidic residues" evidence="12">
    <location>
        <begin position="1069"/>
        <end position="1078"/>
    </location>
</feature>
<feature type="region of interest" description="Disordered" evidence="12">
    <location>
        <begin position="894"/>
        <end position="998"/>
    </location>
</feature>
<evidence type="ECO:0000256" key="1">
    <source>
        <dbReference type="ARBA" id="ARBA00004123"/>
    </source>
</evidence>
<sequence length="1512" mass="168675">MEVCTPLNDAVKQSATGIKINPDSQQFSPNQMASSRSSQTIKQLTPQSDSRKRSDNGDKISVTFSSSASVMNPGATRPKLLAELTSVRAKQLAAHSLPGGASRTLTVGQEKAGRSESPIIIIENISKVFPVPLNSHGQKTVHNLIPSESQLTLSKKATSQSSTPVKRTTIQVTSSTSPDHNIKHQDAALTDSNRTAKETFKCEECEYTSYNKHYLKQHVDLVHHADRPFKCPFCDYAGKRSHSLREHLIVHSNERPYECTHCNATFRKKGHLTNHTKLHQKTVFCNTCRKSIIHAELEAHVKTCRARENVFVCELCSFVAPDENAILEHIKVHQSQQIYVCSTCKHMTSDFEAFVAHAETHQQTSSNTDSSTAELKSASIKADLKQTILSKRPHDLEQGKESPVSKVRPVPAATSQPGKQDLLLKCSECGFVAPTTTLMKNHMWTHLQSMENPSPSFKEEVTSQKPAIERLPPQEKSVYKCVECDFMCAKSSSATTPSASVPATVTSTGKEPASPFAIRQDLKESILAKQQKLPAIQDYLIKSKDGELPPFVHDRVNARYLCTICGYSCEFQRTIKAHIWKHSGNQDIEYPMFQNGPLSIYDSAVESKSCLNLTPSSVFMMEKAQKALKENTKEPNTKVSTSQHTSVSPIAPALAHLLAARAMTGLTQEVTLPKVTESEVKSQSDVQDSKEETEINSDFISKPTVKPASKISQGEDAETIPSETDAESSPTKTSDVLGTAKENEQDDDHLTTSNTAPAETVSVGNDDEEPMDTTSMTQETSEDSVDKSDAEKQDDTSPKTSGSAQGQNGAKKRKLSESKYDVNEMLQMVKLFCAAEDVECEDVVEQGNVVVETVDCVVNLSGLTSIKSQQSSPRTCSGITGSTEGEITGETEQDMECGDSGFMSDTNSSQSQATSKVEHAYMSTRSSSRQLERLKKNVSNSPKSKHKEGIEHATKEASGSGKHQEKVRKDEAQNRNCAENEDLEEHDEEEEDIPPSSMAESAVTLLSLLKKGANHNPACPSSAQKVKDEQSEVTRTKGDITKEKKPKSQGISSSLLAVIEQLRERARTETDYDIESGKKGTKKKSRRLSAEDEGPMEKMDNVERIEEAEEDESRFRCKLCHYSNSSTFVMKQHMRLHKTKRPFECSLCDFMAESSEDLQNHMIKHCKVRTYQCKLCPSAFNYKSQLRAHMRAHNEKDVFACEECDFETGNPNLLRNHMSNCHEVKQYVCEVCERRFVSKHQLRVHKKIMCNGEEEMPLMLCPDENGKETQDQKSHGKFQKQDFRCAKCDYVTNSFARFGNHMKTHEEPKVLKCELCDFPAVSNRSLKSHMKRHINDQRFVQQPLEQYKCNLCGYVCHHLPSLKSHMWRHASDQNYSYEFTNEVINAAIDYDSRLDTKECCEEDVAEFNKTIREKMRIRLASQGVTKDAESLCAVCWVTFRCCQCGFEVINKAQLNLHMKTHSDVIQWTLQVSQNSTTSSGTSGGQSSAITVDSGEGSSHVKQRPDRKGLEIQ</sequence>
<feature type="compositionally biased region" description="Low complexity" evidence="12">
    <location>
        <begin position="1475"/>
        <end position="1487"/>
    </location>
</feature>
<evidence type="ECO:0000256" key="6">
    <source>
        <dbReference type="ARBA" id="ARBA00022833"/>
    </source>
</evidence>
<protein>
    <submittedName>
        <fullName evidence="14">Zinc finger protein 507</fullName>
    </submittedName>
</protein>
<feature type="compositionally biased region" description="Polar residues" evidence="12">
    <location>
        <begin position="637"/>
        <end position="646"/>
    </location>
</feature>
<feature type="compositionally biased region" description="Polar residues" evidence="12">
    <location>
        <begin position="727"/>
        <end position="736"/>
    </location>
</feature>
<evidence type="ECO:0000256" key="8">
    <source>
        <dbReference type="ARBA" id="ARBA00023125"/>
    </source>
</evidence>
<feature type="domain" description="C2H2-type" evidence="13">
    <location>
        <begin position="257"/>
        <end position="279"/>
    </location>
</feature>
<feature type="compositionally biased region" description="Basic and acidic residues" evidence="12">
    <location>
        <begin position="784"/>
        <end position="797"/>
    </location>
</feature>
<evidence type="ECO:0000256" key="4">
    <source>
        <dbReference type="ARBA" id="ARBA00022737"/>
    </source>
</evidence>
<evidence type="ECO:0000256" key="11">
    <source>
        <dbReference type="PROSITE-ProRule" id="PRU00042"/>
    </source>
</evidence>
<feature type="domain" description="C2H2-type" evidence="13">
    <location>
        <begin position="1347"/>
        <end position="1374"/>
    </location>
</feature>
<evidence type="ECO:0000259" key="13">
    <source>
        <dbReference type="PROSITE" id="PS50157"/>
    </source>
</evidence>
<feature type="domain" description="C2H2-type" evidence="13">
    <location>
        <begin position="1439"/>
        <end position="1462"/>
    </location>
</feature>
<dbReference type="STRING" id="6573.A0A210PE99"/>
<feature type="compositionally biased region" description="Basic and acidic residues" evidence="12">
    <location>
        <begin position="676"/>
        <end position="693"/>
    </location>
</feature>
<evidence type="ECO:0000256" key="5">
    <source>
        <dbReference type="ARBA" id="ARBA00022771"/>
    </source>
</evidence>
<feature type="region of interest" description="Disordered" evidence="12">
    <location>
        <begin position="1475"/>
        <end position="1512"/>
    </location>
</feature>
<keyword evidence="10" id="KW-0539">Nucleus</keyword>
<dbReference type="GO" id="GO:0008270">
    <property type="term" value="F:zinc ion binding"/>
    <property type="evidence" value="ECO:0007669"/>
    <property type="project" value="UniProtKB-KW"/>
</dbReference>
<evidence type="ECO:0000256" key="9">
    <source>
        <dbReference type="ARBA" id="ARBA00023163"/>
    </source>
</evidence>
<keyword evidence="8" id="KW-0238">DNA-binding</keyword>
<dbReference type="PROSITE" id="PS50157">
    <property type="entry name" value="ZINC_FINGER_C2H2_2"/>
    <property type="match status" value="9"/>
</dbReference>